<dbReference type="InterPro" id="IPR015813">
    <property type="entry name" value="Pyrv/PenolPyrv_kinase-like_dom"/>
</dbReference>
<dbReference type="RefSeq" id="WP_136381428.1">
    <property type="nucleotide sequence ID" value="NZ_SLUB01000059.1"/>
</dbReference>
<gene>
    <name evidence="1" type="ORF">E1I69_20570</name>
</gene>
<proteinExistence type="predicted"/>
<dbReference type="InterPro" id="IPR040442">
    <property type="entry name" value="Pyrv_kinase-like_dom_sf"/>
</dbReference>
<dbReference type="Proteomes" id="UP000306477">
    <property type="component" value="Unassembled WGS sequence"/>
</dbReference>
<dbReference type="EMBL" id="SLUB01000059">
    <property type="protein sequence ID" value="THE09913.1"/>
    <property type="molecule type" value="Genomic_DNA"/>
</dbReference>
<dbReference type="InterPro" id="IPR039556">
    <property type="entry name" value="ICL/PEPM"/>
</dbReference>
<protein>
    <submittedName>
        <fullName evidence="1">Oxaloacetate decarboxylase</fullName>
    </submittedName>
</protein>
<dbReference type="CDD" id="cd00377">
    <property type="entry name" value="ICL_PEPM"/>
    <property type="match status" value="1"/>
</dbReference>
<organism evidence="1 2">
    <name type="scientific">Bacillus timonensis</name>
    <dbReference type="NCBI Taxonomy" id="1033734"/>
    <lineage>
        <taxon>Bacteria</taxon>
        <taxon>Bacillati</taxon>
        <taxon>Bacillota</taxon>
        <taxon>Bacilli</taxon>
        <taxon>Bacillales</taxon>
        <taxon>Bacillaceae</taxon>
        <taxon>Bacillus</taxon>
    </lineage>
</organism>
<evidence type="ECO:0000313" key="2">
    <source>
        <dbReference type="Proteomes" id="UP000306477"/>
    </source>
</evidence>
<accession>A0A4V3V746</accession>
<dbReference type="AlphaFoldDB" id="A0A4V3V746"/>
<dbReference type="Pfam" id="PF13714">
    <property type="entry name" value="PEP_mutase"/>
    <property type="match status" value="1"/>
</dbReference>
<comment type="caution">
    <text evidence="1">The sequence shown here is derived from an EMBL/GenBank/DDBJ whole genome shotgun (WGS) entry which is preliminary data.</text>
</comment>
<name>A0A4V3V746_9BACI</name>
<dbReference type="GO" id="GO:0016833">
    <property type="term" value="F:oxo-acid-lyase activity"/>
    <property type="evidence" value="ECO:0007669"/>
    <property type="project" value="UniProtKB-ARBA"/>
</dbReference>
<dbReference type="PANTHER" id="PTHR42905:SF5">
    <property type="entry name" value="CARBOXYVINYL-CARBOXYPHOSPHONATE PHOSPHORYLMUTASE, CHLOROPLASTIC"/>
    <property type="match status" value="1"/>
</dbReference>
<sequence>MKEQVKKLRKLIKDDSILVAPGASTALLARIVEDEGFQAVYATGAGMSNMILGYPDMGLASMYEMLENTRRIVDAVNIPVIVDIDNGYGNQINVTRTVREFCKAGAASLQMEDQIMPKKCGHFKGKALISKEEMINKIKAAKDTMGDDALLIARTDAIAVYGFEDAMERANDYIEAGADILFVEAPTSVEQMREIAKTTKVPNVVNLVEGGRTPLLTNEELESIGFKIALYANGPLKAAIKGTQDYLRQLKATGSSKNLDEFMITMVERNRLTNLDAFYEIETKYAHS</sequence>
<keyword evidence="2" id="KW-1185">Reference proteome</keyword>
<reference evidence="1 2" key="1">
    <citation type="journal article" date="2019" name="Indoor Air">
        <title>Impacts of indoor surface finishes on bacterial viability.</title>
        <authorList>
            <person name="Hu J."/>
            <person name="Maamar S.B."/>
            <person name="Glawe A.J."/>
            <person name="Gottel N."/>
            <person name="Gilbert J.A."/>
            <person name="Hartmann E.M."/>
        </authorList>
    </citation>
    <scope>NUCLEOTIDE SEQUENCE [LARGE SCALE GENOMIC DNA]</scope>
    <source>
        <strain evidence="1 2">AF060A6</strain>
    </source>
</reference>
<dbReference type="PANTHER" id="PTHR42905">
    <property type="entry name" value="PHOSPHOENOLPYRUVATE CARBOXYLASE"/>
    <property type="match status" value="1"/>
</dbReference>
<dbReference type="SUPFAM" id="SSF51621">
    <property type="entry name" value="Phosphoenolpyruvate/pyruvate domain"/>
    <property type="match status" value="1"/>
</dbReference>
<dbReference type="OrthoDB" id="8629576at2"/>
<evidence type="ECO:0000313" key="1">
    <source>
        <dbReference type="EMBL" id="THE09913.1"/>
    </source>
</evidence>
<dbReference type="Gene3D" id="3.20.20.60">
    <property type="entry name" value="Phosphoenolpyruvate-binding domains"/>
    <property type="match status" value="1"/>
</dbReference>